<comment type="caution">
    <text evidence="2">The sequence shown here is derived from an EMBL/GenBank/DDBJ whole genome shotgun (WGS) entry which is preliminary data.</text>
</comment>
<reference evidence="2 3" key="1">
    <citation type="submission" date="2021-12" db="EMBL/GenBank/DDBJ databases">
        <title>Genome sequence of Kibdelosporangium philippinense ATCC 49844.</title>
        <authorList>
            <person name="Fedorov E.A."/>
            <person name="Omeragic M."/>
            <person name="Shalygina K.F."/>
            <person name="Maclea K.S."/>
        </authorList>
    </citation>
    <scope>NUCLEOTIDE SEQUENCE [LARGE SCALE GENOMIC DNA]</scope>
    <source>
        <strain evidence="2 3">ATCC 49844</strain>
    </source>
</reference>
<protein>
    <submittedName>
        <fullName evidence="2">Cupin domain-containing protein</fullName>
    </submittedName>
</protein>
<evidence type="ECO:0000313" key="3">
    <source>
        <dbReference type="Proteomes" id="UP001521150"/>
    </source>
</evidence>
<sequence length="124" mass="13125">MRYVRIHADGSGRSEFEDVEVTGKPGITVDGVPPLLLSGPFPAGSITFVEQPADAPDWEPHVAPRRQFVIVLTGRAAVTVSGGERREFGPGDVLLFEDTTGEGHVSTPLTADLSFAMVPLLPGS</sequence>
<dbReference type="Pfam" id="PF05899">
    <property type="entry name" value="Cupin_3"/>
    <property type="match status" value="1"/>
</dbReference>
<dbReference type="InterPro" id="IPR008579">
    <property type="entry name" value="UGlyAH_Cupin_dom"/>
</dbReference>
<dbReference type="InterPro" id="IPR014710">
    <property type="entry name" value="RmlC-like_jellyroll"/>
</dbReference>
<name>A0ABS8ZK87_9PSEU</name>
<dbReference type="InterPro" id="IPR011051">
    <property type="entry name" value="RmlC_Cupin_sf"/>
</dbReference>
<dbReference type="Proteomes" id="UP001521150">
    <property type="component" value="Unassembled WGS sequence"/>
</dbReference>
<gene>
    <name evidence="2" type="ORF">LWC34_35835</name>
</gene>
<proteinExistence type="predicted"/>
<dbReference type="RefSeq" id="WP_233729679.1">
    <property type="nucleotide sequence ID" value="NZ_JAJVCN010000003.1"/>
</dbReference>
<dbReference type="EMBL" id="JAJVCN010000003">
    <property type="protein sequence ID" value="MCE7008150.1"/>
    <property type="molecule type" value="Genomic_DNA"/>
</dbReference>
<dbReference type="Gene3D" id="2.60.120.10">
    <property type="entry name" value="Jelly Rolls"/>
    <property type="match status" value="1"/>
</dbReference>
<evidence type="ECO:0000313" key="2">
    <source>
        <dbReference type="EMBL" id="MCE7008150.1"/>
    </source>
</evidence>
<feature type="domain" description="(S)-ureidoglycine aminohydrolase cupin" evidence="1">
    <location>
        <begin position="64"/>
        <end position="99"/>
    </location>
</feature>
<accession>A0ABS8ZK87</accession>
<keyword evidence="3" id="KW-1185">Reference proteome</keyword>
<evidence type="ECO:0000259" key="1">
    <source>
        <dbReference type="Pfam" id="PF05899"/>
    </source>
</evidence>
<dbReference type="SUPFAM" id="SSF51182">
    <property type="entry name" value="RmlC-like cupins"/>
    <property type="match status" value="1"/>
</dbReference>
<organism evidence="2 3">
    <name type="scientific">Kibdelosporangium philippinense</name>
    <dbReference type="NCBI Taxonomy" id="211113"/>
    <lineage>
        <taxon>Bacteria</taxon>
        <taxon>Bacillati</taxon>
        <taxon>Actinomycetota</taxon>
        <taxon>Actinomycetes</taxon>
        <taxon>Pseudonocardiales</taxon>
        <taxon>Pseudonocardiaceae</taxon>
        <taxon>Kibdelosporangium</taxon>
    </lineage>
</organism>